<feature type="compositionally biased region" description="Basic and acidic residues" evidence="1">
    <location>
        <begin position="297"/>
        <end position="307"/>
    </location>
</feature>
<evidence type="ECO:0000313" key="2">
    <source>
        <dbReference type="EMBL" id="TID20746.1"/>
    </source>
</evidence>
<dbReference type="Proteomes" id="UP000298493">
    <property type="component" value="Unassembled WGS sequence"/>
</dbReference>
<dbReference type="AlphaFoldDB" id="A0A4Z1P7T6"/>
<dbReference type="EMBL" id="SNSC02000010">
    <property type="protein sequence ID" value="TID20746.1"/>
    <property type="molecule type" value="Genomic_DNA"/>
</dbReference>
<gene>
    <name evidence="2" type="ORF">E6O75_ATG05510</name>
</gene>
<feature type="compositionally biased region" description="Basic and acidic residues" evidence="1">
    <location>
        <begin position="371"/>
        <end position="392"/>
    </location>
</feature>
<feature type="region of interest" description="Disordered" evidence="1">
    <location>
        <begin position="258"/>
        <end position="325"/>
    </location>
</feature>
<accession>A0A4Z1P7T6</accession>
<evidence type="ECO:0008006" key="4">
    <source>
        <dbReference type="Google" id="ProtNLM"/>
    </source>
</evidence>
<reference evidence="2 3" key="1">
    <citation type="submission" date="2019-04" db="EMBL/GenBank/DDBJ databases">
        <title>High contiguity whole genome sequence and gene annotation resource for two Venturia nashicola isolates.</title>
        <authorList>
            <person name="Prokchorchik M."/>
            <person name="Won K."/>
            <person name="Lee Y."/>
            <person name="Choi E.D."/>
            <person name="Segonzac C."/>
            <person name="Sohn K.H."/>
        </authorList>
    </citation>
    <scope>NUCLEOTIDE SEQUENCE [LARGE SCALE GENOMIC DNA]</scope>
    <source>
        <strain evidence="2 3">PRI2</strain>
    </source>
</reference>
<evidence type="ECO:0000256" key="1">
    <source>
        <dbReference type="SAM" id="MobiDB-lite"/>
    </source>
</evidence>
<comment type="caution">
    <text evidence="2">The sequence shown here is derived from an EMBL/GenBank/DDBJ whole genome shotgun (WGS) entry which is preliminary data.</text>
</comment>
<name>A0A4Z1P7T6_9PEZI</name>
<dbReference type="Gene3D" id="2.30.30.140">
    <property type="match status" value="1"/>
</dbReference>
<protein>
    <recommendedName>
        <fullName evidence="4">Tudor domain-containing protein</fullName>
    </recommendedName>
</protein>
<feature type="region of interest" description="Disordered" evidence="1">
    <location>
        <begin position="362"/>
        <end position="392"/>
    </location>
</feature>
<organism evidence="2 3">
    <name type="scientific">Venturia nashicola</name>
    <dbReference type="NCBI Taxonomy" id="86259"/>
    <lineage>
        <taxon>Eukaryota</taxon>
        <taxon>Fungi</taxon>
        <taxon>Dikarya</taxon>
        <taxon>Ascomycota</taxon>
        <taxon>Pezizomycotina</taxon>
        <taxon>Dothideomycetes</taxon>
        <taxon>Pleosporomycetidae</taxon>
        <taxon>Venturiales</taxon>
        <taxon>Venturiaceae</taxon>
        <taxon>Venturia</taxon>
    </lineage>
</organism>
<dbReference type="STRING" id="86259.A0A4Z1P7T6"/>
<evidence type="ECO:0000313" key="3">
    <source>
        <dbReference type="Proteomes" id="UP000298493"/>
    </source>
</evidence>
<proteinExistence type="predicted"/>
<sequence length="392" mass="42851">MSQLLFTKAVGGELDRMYEKETVVLSLDAQAGDVSVVAEKSTFGKRYERYDGKAISPQPVLLAANLADQSVKRGCFIYITRSPVPGLLSPSQAFILPGGNMAPKAAKTDLEQYQNDIEDFEKQASSKHPPLYDAALLQLKKELEDAIEAFAALVTEALDKLDAAAPAPPAAASPQAEAPKWDVAKHPAYQHQAHATNAVVEESAHVFKVNEKVQARWKRQYVPGRILSITGSTKDPTFYVSYDGYSETASLKTDDLKPLTVPGNSVASQKRKADDTPAYPAASTPYLSAEASIDPTLAEKAKREPSKVSDGPTRPAKIPKKTKNTKALEAAKSKWQDFSKGKVGKQVKKKESMFKTGEGVNARVGFTNSGHEMRKDAPRTRHVYKPEDREDY</sequence>
<keyword evidence="3" id="KW-1185">Reference proteome</keyword>